<organism evidence="1 2">
    <name type="scientific">Comamonas testosteroni</name>
    <name type="common">Pseudomonas testosteroni</name>
    <dbReference type="NCBI Taxonomy" id="285"/>
    <lineage>
        <taxon>Bacteria</taxon>
        <taxon>Pseudomonadati</taxon>
        <taxon>Pseudomonadota</taxon>
        <taxon>Betaproteobacteria</taxon>
        <taxon>Burkholderiales</taxon>
        <taxon>Comamonadaceae</taxon>
        <taxon>Comamonas</taxon>
    </lineage>
</organism>
<accession>A0A373FPQ5</accession>
<protein>
    <submittedName>
        <fullName evidence="1">Uncharacterized protein</fullName>
    </submittedName>
</protein>
<dbReference type="AlphaFoldDB" id="A0A373FPQ5"/>
<reference evidence="1 2" key="1">
    <citation type="submission" date="2018-08" db="EMBL/GenBank/DDBJ databases">
        <title>Comamonas testosteroni strain SWCO2.</title>
        <authorList>
            <person name="Jiang N."/>
            <person name="Zhang X.Z."/>
        </authorList>
    </citation>
    <scope>NUCLEOTIDE SEQUENCE [LARGE SCALE GENOMIC DNA]</scope>
    <source>
        <strain evidence="1 2">SWCO2</strain>
    </source>
</reference>
<evidence type="ECO:0000313" key="2">
    <source>
        <dbReference type="Proteomes" id="UP000261948"/>
    </source>
</evidence>
<proteinExistence type="predicted"/>
<name>A0A373FPQ5_COMTE</name>
<evidence type="ECO:0000313" key="1">
    <source>
        <dbReference type="EMBL" id="RGE46151.1"/>
    </source>
</evidence>
<gene>
    <name evidence="1" type="ORF">DZC30_05125</name>
</gene>
<comment type="caution">
    <text evidence="1">The sequence shown here is derived from an EMBL/GenBank/DDBJ whole genome shotgun (WGS) entry which is preliminary data.</text>
</comment>
<dbReference type="Proteomes" id="UP000261948">
    <property type="component" value="Unassembled WGS sequence"/>
</dbReference>
<sequence>MDHNITTLKSYRAVLIPIDADPANLEDLADAGLLPTIRVKAGTSDQATAQAHIVSGKGVLRVERVDEVEA</sequence>
<dbReference type="EMBL" id="QURR01000004">
    <property type="protein sequence ID" value="RGE46151.1"/>
    <property type="molecule type" value="Genomic_DNA"/>
</dbReference>
<keyword evidence="2" id="KW-1185">Reference proteome</keyword>
<dbReference type="OrthoDB" id="8796646at2"/>